<dbReference type="AlphaFoldDB" id="A0A367RWR7"/>
<dbReference type="EMBL" id="LXQD01000033">
    <property type="protein sequence ID" value="RCJ40965.1"/>
    <property type="molecule type" value="Genomic_DNA"/>
</dbReference>
<name>A0A367RWR7_9NOSO</name>
<accession>A0A367RWR7</accession>
<evidence type="ECO:0000313" key="4">
    <source>
        <dbReference type="Proteomes" id="UP000252107"/>
    </source>
</evidence>
<organism evidence="3 4">
    <name type="scientific">Nostoc minutum NIES-26</name>
    <dbReference type="NCBI Taxonomy" id="1844469"/>
    <lineage>
        <taxon>Bacteria</taxon>
        <taxon>Bacillati</taxon>
        <taxon>Cyanobacteriota</taxon>
        <taxon>Cyanophyceae</taxon>
        <taxon>Nostocales</taxon>
        <taxon>Nostocaceae</taxon>
        <taxon>Nostoc</taxon>
    </lineage>
</organism>
<dbReference type="InterPro" id="IPR024983">
    <property type="entry name" value="CHAT_dom"/>
</dbReference>
<comment type="caution">
    <text evidence="3">The sequence shown here is derived from an EMBL/GenBank/DDBJ whole genome shotgun (WGS) entry which is preliminary data.</text>
</comment>
<keyword evidence="4" id="KW-1185">Reference proteome</keyword>
<gene>
    <name evidence="3" type="ORF">A6770_36835</name>
</gene>
<feature type="domain" description="CHAT" evidence="2">
    <location>
        <begin position="541"/>
        <end position="675"/>
    </location>
</feature>
<protein>
    <recommendedName>
        <fullName evidence="2">CHAT domain-containing protein</fullName>
    </recommendedName>
</protein>
<proteinExistence type="predicted"/>
<feature type="region of interest" description="Disordered" evidence="1">
    <location>
        <begin position="714"/>
        <end position="739"/>
    </location>
</feature>
<evidence type="ECO:0000259" key="2">
    <source>
        <dbReference type="Pfam" id="PF12770"/>
    </source>
</evidence>
<evidence type="ECO:0000256" key="1">
    <source>
        <dbReference type="SAM" id="MobiDB-lite"/>
    </source>
</evidence>
<dbReference type="Pfam" id="PF12770">
    <property type="entry name" value="CHAT"/>
    <property type="match status" value="1"/>
</dbReference>
<dbReference type="Proteomes" id="UP000252107">
    <property type="component" value="Unassembled WGS sequence"/>
</dbReference>
<feature type="compositionally biased region" description="Polar residues" evidence="1">
    <location>
        <begin position="728"/>
        <end position="739"/>
    </location>
</feature>
<sequence>MAIFFSDFFEISPDLIEKYGAFNISLINDLPLFVDPFLLFNSENPTYKELHEDIIRYMRFLKEMSLSSPINPHLVDAWFTFPEVKQNWLGFSEKGNEGHGLGKDFAKALNKNLNSVFRSFGEETITRSSHLEKLCLVREGVGRDNISDFTTNLIKNFLATYTQEFALNNLSKSQIKLIKISKIKFNYNTRTWTSGSFQLPYINGDYVLLTPKDILTKDESWINRPELLERFQEIADGLPNEVLRAQVNEYLLRVIPKDSKPKKKEIQDVIALAIDRFPEVIDHYIRLKEEEGDKAASIAEERVAEVKVLFVEQIKQLVNDYLKPIGFYKSPGETYIEAKERILLIKNVIENKDGHRCFYVNQKPLKRESDLKIIYRLMWFSTPYHLNENFNHERETLDSHVSSSNTVKTLVEFKLANNPQLENYLAKQCEIYKNSSDLTHTSLKVILYFSENELAKINRILERLDLNFLPHIILINACNKPFDHLSNSQLGSGFINGDIVNAGKISDDTLDIHMGQQTVASVNQNTPKQKILILAAIPHGLRLDREIREIEEAIRRATRRDLFEIRIRTAVRPQDIRRAIAEERPCIVHFCGHGLEDGSLLLEDDGGNNKPVAPEGLVSLFELHAHFLNCVLLNACYSAKLAHAISQHINYVIGMNQPIGDKAAIVFSQGFYDGLGYENTDNQDVIQRAFKEGLVAIKMEDASQGQIPVLKQKSQKNLQLSDEKPGQVPTQENVNNLDN</sequence>
<reference evidence="3" key="1">
    <citation type="submission" date="2016-04" db="EMBL/GenBank/DDBJ databases">
        <authorList>
            <person name="Tabuchi Yagui T.R."/>
        </authorList>
    </citation>
    <scope>NUCLEOTIDE SEQUENCE [LARGE SCALE GENOMIC DNA]</scope>
    <source>
        <strain evidence="3">NIES-26</strain>
    </source>
</reference>
<evidence type="ECO:0000313" key="3">
    <source>
        <dbReference type="EMBL" id="RCJ40965.1"/>
    </source>
</evidence>